<gene>
    <name evidence="1" type="ORF">RND81_11G185200</name>
</gene>
<reference evidence="1" key="1">
    <citation type="submission" date="2024-03" db="EMBL/GenBank/DDBJ databases">
        <title>WGS assembly of Saponaria officinalis var. Norfolk2.</title>
        <authorList>
            <person name="Jenkins J."/>
            <person name="Shu S."/>
            <person name="Grimwood J."/>
            <person name="Barry K."/>
            <person name="Goodstein D."/>
            <person name="Schmutz J."/>
            <person name="Leebens-Mack J."/>
            <person name="Osbourn A."/>
        </authorList>
    </citation>
    <scope>NUCLEOTIDE SEQUENCE [LARGE SCALE GENOMIC DNA]</scope>
    <source>
        <strain evidence="1">JIC</strain>
    </source>
</reference>
<name>A0AAW1HPU9_SAPOF</name>
<dbReference type="EMBL" id="JBDFQZ010000011">
    <property type="protein sequence ID" value="KAK9678055.1"/>
    <property type="molecule type" value="Genomic_DNA"/>
</dbReference>
<evidence type="ECO:0000313" key="2">
    <source>
        <dbReference type="Proteomes" id="UP001443914"/>
    </source>
</evidence>
<keyword evidence="2" id="KW-1185">Reference proteome</keyword>
<protein>
    <recommendedName>
        <fullName evidence="3">Retrotransposon gag domain-containing protein</fullName>
    </recommendedName>
</protein>
<evidence type="ECO:0000313" key="1">
    <source>
        <dbReference type="EMBL" id="KAK9678055.1"/>
    </source>
</evidence>
<evidence type="ECO:0008006" key="3">
    <source>
        <dbReference type="Google" id="ProtNLM"/>
    </source>
</evidence>
<comment type="caution">
    <text evidence="1">The sequence shown here is derived from an EMBL/GenBank/DDBJ whole genome shotgun (WGS) entry which is preliminary data.</text>
</comment>
<dbReference type="Proteomes" id="UP001443914">
    <property type="component" value="Unassembled WGS sequence"/>
</dbReference>
<dbReference type="PANTHER" id="PTHR34222">
    <property type="entry name" value="GAG_PRE-INTEGRS DOMAIN-CONTAINING PROTEIN"/>
    <property type="match status" value="1"/>
</dbReference>
<accession>A0AAW1HPU9</accession>
<dbReference type="AlphaFoldDB" id="A0AAW1HPU9"/>
<proteinExistence type="predicted"/>
<sequence>MEKLVENESGALREQKGLHQLMYGQIGPHISQNSVCCTPLVSVQIKIYSYGKLSPVEKTNGEQNVISSARESYEISQNGRSVEEYFTQLQIVWDELDSMNVLPQITKITTEVAEYLTAVDNQEKERKLFQFLNGLDKEYGILRSNILIMDLLPSVDQAVSLMLQEEMQTSNLGGMKNQEAAALLGKGETEKERCSHCGRDNHRSEHCWEFRGYLVGHPRHKKSNFKPNFKGAQAGVYRQQKPYQTNSRQQGYKRSAATVKAEQTDLSAAIGAATQQLENLLKMVPNSNISRPGGESEEELECNFAGLF</sequence>
<dbReference type="PANTHER" id="PTHR34222:SF97">
    <property type="entry name" value="CATALYTIC REGION, PUTATIVE-RELATED"/>
    <property type="match status" value="1"/>
</dbReference>
<organism evidence="1 2">
    <name type="scientific">Saponaria officinalis</name>
    <name type="common">Common soapwort</name>
    <name type="synonym">Lychnis saponaria</name>
    <dbReference type="NCBI Taxonomy" id="3572"/>
    <lineage>
        <taxon>Eukaryota</taxon>
        <taxon>Viridiplantae</taxon>
        <taxon>Streptophyta</taxon>
        <taxon>Embryophyta</taxon>
        <taxon>Tracheophyta</taxon>
        <taxon>Spermatophyta</taxon>
        <taxon>Magnoliopsida</taxon>
        <taxon>eudicotyledons</taxon>
        <taxon>Gunneridae</taxon>
        <taxon>Pentapetalae</taxon>
        <taxon>Caryophyllales</taxon>
        <taxon>Caryophyllaceae</taxon>
        <taxon>Caryophylleae</taxon>
        <taxon>Saponaria</taxon>
    </lineage>
</organism>